<feature type="transmembrane region" description="Helical" evidence="2">
    <location>
        <begin position="354"/>
        <end position="374"/>
    </location>
</feature>
<comment type="caution">
    <text evidence="3">The sequence shown here is derived from an EMBL/GenBank/DDBJ whole genome shotgun (WGS) entry which is preliminary data.</text>
</comment>
<dbReference type="AlphaFoldDB" id="A0AAP3E721"/>
<gene>
    <name evidence="3" type="ORF">OB919_10575</name>
</gene>
<evidence type="ECO:0000256" key="2">
    <source>
        <dbReference type="SAM" id="Phobius"/>
    </source>
</evidence>
<name>A0AAP3E721_9EURY</name>
<keyword evidence="4" id="KW-1185">Reference proteome</keyword>
<proteinExistence type="predicted"/>
<keyword evidence="2" id="KW-0472">Membrane</keyword>
<keyword evidence="2" id="KW-1133">Transmembrane helix</keyword>
<dbReference type="EMBL" id="JAOPJZ010000007">
    <property type="protein sequence ID" value="MCU4752427.1"/>
    <property type="molecule type" value="Genomic_DNA"/>
</dbReference>
<keyword evidence="2" id="KW-0812">Transmembrane</keyword>
<feature type="region of interest" description="Disordered" evidence="1">
    <location>
        <begin position="259"/>
        <end position="353"/>
    </location>
</feature>
<sequence length="379" mass="39285">MSIDTPQSSRSSALFVTVLVTLTALVVVGLVAGAGVVSSVTDGSPLAGSTDQNVSEDAYIEAAPEPGDEWFEAEAADGSWISYVNPRDEYRDPYLGQGSGKICVALLNEAGEPITGETVPGTTITVPTGESLEWHSSADPMVVQYPVTDHYERPLDADQFGTAEHVPQGDGYMDSHCIEFHGLHHDGDEISYGEAFVEGEHADRIEIVGYIQQDGQAWDSDVDPIDDAVSHEEAGGNWVYEPDGSHGQVVVVAQLTGADSANDENGDDSDGGDGIDSDDSSGEDDSGGSDNSSDDHGSDDGSGADDTPPPGDDSNGTDDATGDDDQRGDDGTNGEGGDSSDGTAADDPVNVDDLPGFGALVALLAVVLVVGVMLRGRHR</sequence>
<dbReference type="RefSeq" id="WP_342808769.1">
    <property type="nucleotide sequence ID" value="NZ_JAOPJZ010000007.1"/>
</dbReference>
<accession>A0AAP3E721</accession>
<dbReference type="Proteomes" id="UP001321047">
    <property type="component" value="Unassembled WGS sequence"/>
</dbReference>
<protein>
    <submittedName>
        <fullName evidence="3">PGF-CTERM sorting domain-containing protein</fullName>
    </submittedName>
</protein>
<evidence type="ECO:0000313" key="3">
    <source>
        <dbReference type="EMBL" id="MCU4752427.1"/>
    </source>
</evidence>
<feature type="compositionally biased region" description="Acidic residues" evidence="1">
    <location>
        <begin position="261"/>
        <end position="287"/>
    </location>
</feature>
<organism evidence="3 4">
    <name type="scientific">Natronosalvus hydrolyticus</name>
    <dbReference type="NCBI Taxonomy" id="2979988"/>
    <lineage>
        <taxon>Archaea</taxon>
        <taxon>Methanobacteriati</taxon>
        <taxon>Methanobacteriota</taxon>
        <taxon>Stenosarchaea group</taxon>
        <taxon>Halobacteria</taxon>
        <taxon>Halobacteriales</taxon>
        <taxon>Natrialbaceae</taxon>
        <taxon>Natronosalvus</taxon>
    </lineage>
</organism>
<evidence type="ECO:0000256" key="1">
    <source>
        <dbReference type="SAM" id="MobiDB-lite"/>
    </source>
</evidence>
<evidence type="ECO:0000313" key="4">
    <source>
        <dbReference type="Proteomes" id="UP001321047"/>
    </source>
</evidence>
<reference evidence="3 4" key="1">
    <citation type="submission" date="2022-09" db="EMBL/GenBank/DDBJ databases">
        <title>Enrichment on poylsaccharides allowed isolation of novel metabolic and taxonomic groups of Haloarchaea.</title>
        <authorList>
            <person name="Sorokin D.Y."/>
            <person name="Elcheninov A.G."/>
            <person name="Khizhniak T.V."/>
            <person name="Kolganova T.V."/>
            <person name="Kublanov I.V."/>
        </authorList>
    </citation>
    <scope>NUCLEOTIDE SEQUENCE [LARGE SCALE GENOMIC DNA]</scope>
    <source>
        <strain evidence="3 4">AArc-curdl1</strain>
    </source>
</reference>